<accession>A0A4Q1B960</accession>
<keyword evidence="5" id="KW-1185">Reference proteome</keyword>
<evidence type="ECO:0000313" key="5">
    <source>
        <dbReference type="Proteomes" id="UP000289152"/>
    </source>
</evidence>
<organism evidence="4 5">
    <name type="scientific">Tremella mesenterica</name>
    <name type="common">Jelly fungus</name>
    <dbReference type="NCBI Taxonomy" id="5217"/>
    <lineage>
        <taxon>Eukaryota</taxon>
        <taxon>Fungi</taxon>
        <taxon>Dikarya</taxon>
        <taxon>Basidiomycota</taxon>
        <taxon>Agaricomycotina</taxon>
        <taxon>Tremellomycetes</taxon>
        <taxon>Tremellales</taxon>
        <taxon>Tremellaceae</taxon>
        <taxon>Tremella</taxon>
    </lineage>
</organism>
<dbReference type="Pfam" id="PF19327">
    <property type="entry name" value="Ap4A_phos_N"/>
    <property type="match status" value="1"/>
</dbReference>
<dbReference type="EMBL" id="SDIL01000145">
    <property type="protein sequence ID" value="RXK35308.1"/>
    <property type="molecule type" value="Genomic_DNA"/>
</dbReference>
<dbReference type="GO" id="GO:0003877">
    <property type="term" value="F:ATP:ADP adenylyltransferase activity"/>
    <property type="evidence" value="ECO:0007669"/>
    <property type="project" value="InterPro"/>
</dbReference>
<dbReference type="InterPro" id="IPR045759">
    <property type="entry name" value="Ap4A_phos1/2_N"/>
</dbReference>
<dbReference type="InterPro" id="IPR036265">
    <property type="entry name" value="HIT-like_sf"/>
</dbReference>
<dbReference type="STRING" id="5217.A0A4Q1B960"/>
<dbReference type="Proteomes" id="UP000289152">
    <property type="component" value="Unassembled WGS sequence"/>
</dbReference>
<feature type="domain" description="ATP adenylyltransferase C-terminal" evidence="2">
    <location>
        <begin position="221"/>
        <end position="350"/>
    </location>
</feature>
<dbReference type="InterPro" id="IPR019200">
    <property type="entry name" value="ATP_adenylylTrfase_C"/>
</dbReference>
<dbReference type="Pfam" id="PF09830">
    <property type="entry name" value="ATP_transf"/>
    <property type="match status" value="1"/>
</dbReference>
<dbReference type="GO" id="GO:0009117">
    <property type="term" value="P:nucleotide metabolic process"/>
    <property type="evidence" value="ECO:0007669"/>
    <property type="project" value="InterPro"/>
</dbReference>
<dbReference type="InterPro" id="IPR009163">
    <property type="entry name" value="Ap4A_phos1/2"/>
</dbReference>
<dbReference type="OrthoDB" id="10267950at2759"/>
<evidence type="ECO:0000256" key="1">
    <source>
        <dbReference type="SAM" id="MobiDB-lite"/>
    </source>
</evidence>
<dbReference type="InParanoid" id="A0A4Q1B960"/>
<dbReference type="OMA" id="DPFENPP"/>
<feature type="compositionally biased region" description="Basic and acidic residues" evidence="1">
    <location>
        <begin position="75"/>
        <end position="91"/>
    </location>
</feature>
<evidence type="ECO:0000259" key="2">
    <source>
        <dbReference type="Pfam" id="PF09830"/>
    </source>
</evidence>
<dbReference type="SUPFAM" id="SSF54197">
    <property type="entry name" value="HIT-like"/>
    <property type="match status" value="1"/>
</dbReference>
<sequence length="371" mass="41414">MSGLVYPTTTCSATEILDSLPGKFEKARKSGELFYFPSGAKDVVSDGKRFNIRCCPSLLDKQRAKIQALQAVGVERSDDQPNKRQRVDETKQNPSEPFKPPYVPELYVGCLEGLEGESGMSVLLNKYSVLPEHILLCPQTHEPQSLPPTPHQIALAYTILLAASRHPAKPRRMLAFYNGGVGAGASQSWRHIQLVDVVRPPVEDWFAGVKFERKDQPIIHPSLPYLHIIHPLPDHQQIPYPLSEEQAGYLVDELAPPLMKCFDLMFDSIRRGQGNKDGGWNLLMTLDHLHLIPRSAPSFPLPTGHEALELNSLGYAGMMLTRSEDEERTLLSSVEHTGGLMSVLQNCGVPRQWGEEALEAQNLHRDLHTLQ</sequence>
<protein>
    <submittedName>
        <fullName evidence="4">Uncharacterized protein</fullName>
    </submittedName>
</protein>
<dbReference type="PANTHER" id="PTHR38420:SF1">
    <property type="entry name" value="PUTATIVE (AFU_ORTHOLOGUE AFUA_5G14690)-RELATED"/>
    <property type="match status" value="1"/>
</dbReference>
<feature type="domain" description="Ap4A phosphorylase 1/2 N-terminal" evidence="3">
    <location>
        <begin position="72"/>
        <end position="197"/>
    </location>
</feature>
<dbReference type="PANTHER" id="PTHR38420">
    <property type="entry name" value="AP-4-A PHOSPHORYLASE II"/>
    <property type="match status" value="1"/>
</dbReference>
<feature type="region of interest" description="Disordered" evidence="1">
    <location>
        <begin position="72"/>
        <end position="100"/>
    </location>
</feature>
<gene>
    <name evidence="4" type="ORF">M231_07447</name>
</gene>
<name>A0A4Q1B960_TREME</name>
<dbReference type="GO" id="GO:0005524">
    <property type="term" value="F:ATP binding"/>
    <property type="evidence" value="ECO:0007669"/>
    <property type="project" value="InterPro"/>
</dbReference>
<dbReference type="AlphaFoldDB" id="A0A4Q1B960"/>
<evidence type="ECO:0000259" key="3">
    <source>
        <dbReference type="Pfam" id="PF19327"/>
    </source>
</evidence>
<comment type="caution">
    <text evidence="4">The sequence shown here is derived from an EMBL/GenBank/DDBJ whole genome shotgun (WGS) entry which is preliminary data.</text>
</comment>
<reference evidence="4 5" key="1">
    <citation type="submission" date="2016-06" db="EMBL/GenBank/DDBJ databases">
        <title>Evolution of pathogenesis and genome organization in the Tremellales.</title>
        <authorList>
            <person name="Cuomo C."/>
            <person name="Litvintseva A."/>
            <person name="Heitman J."/>
            <person name="Chen Y."/>
            <person name="Sun S."/>
            <person name="Springer D."/>
            <person name="Dromer F."/>
            <person name="Young S."/>
            <person name="Zeng Q."/>
            <person name="Chapman S."/>
            <person name="Gujja S."/>
            <person name="Saif S."/>
            <person name="Birren B."/>
        </authorList>
    </citation>
    <scope>NUCLEOTIDE SEQUENCE [LARGE SCALE GENOMIC DNA]</scope>
    <source>
        <strain evidence="4 5">ATCC 28783</strain>
    </source>
</reference>
<dbReference type="Gene3D" id="3.30.428.70">
    <property type="match status" value="1"/>
</dbReference>
<proteinExistence type="predicted"/>
<dbReference type="VEuPathDB" id="FungiDB:TREMEDRAFT_59334"/>
<evidence type="ECO:0000313" key="4">
    <source>
        <dbReference type="EMBL" id="RXK35308.1"/>
    </source>
</evidence>
<dbReference type="InterPro" id="IPR043171">
    <property type="entry name" value="Ap4A_phos1/2-like"/>
</dbReference>